<gene>
    <name evidence="2" type="ORF">ABVT43_20560</name>
</gene>
<dbReference type="Proteomes" id="UP001548189">
    <property type="component" value="Unassembled WGS sequence"/>
</dbReference>
<keyword evidence="1" id="KW-0812">Transmembrane</keyword>
<comment type="caution">
    <text evidence="2">The sequence shown here is derived from an EMBL/GenBank/DDBJ whole genome shotgun (WGS) entry which is preliminary data.</text>
</comment>
<feature type="transmembrane region" description="Helical" evidence="1">
    <location>
        <begin position="88"/>
        <end position="112"/>
    </location>
</feature>
<dbReference type="EMBL" id="JBEVCJ010000095">
    <property type="protein sequence ID" value="MET1257535.1"/>
    <property type="molecule type" value="Genomic_DNA"/>
</dbReference>
<keyword evidence="1" id="KW-0472">Membrane</keyword>
<reference evidence="2 3" key="1">
    <citation type="submission" date="2024-06" db="EMBL/GenBank/DDBJ databases">
        <authorList>
            <person name="Li F."/>
        </authorList>
    </citation>
    <scope>NUCLEOTIDE SEQUENCE [LARGE SCALE GENOMIC DNA]</scope>
    <source>
        <strain evidence="2 3">GXAS 311</strain>
    </source>
</reference>
<accession>A0ABV2C018</accession>
<evidence type="ECO:0000313" key="2">
    <source>
        <dbReference type="EMBL" id="MET1257535.1"/>
    </source>
</evidence>
<proteinExistence type="predicted"/>
<protein>
    <submittedName>
        <fullName evidence="2">Uncharacterized protein</fullName>
    </submittedName>
</protein>
<dbReference type="RefSeq" id="WP_353898118.1">
    <property type="nucleotide sequence ID" value="NZ_JBEVCJ010000095.1"/>
</dbReference>
<keyword evidence="1" id="KW-1133">Transmembrane helix</keyword>
<organism evidence="2 3">
    <name type="scientific">Aliikangiella maris</name>
    <dbReference type="NCBI Taxonomy" id="3162458"/>
    <lineage>
        <taxon>Bacteria</taxon>
        <taxon>Pseudomonadati</taxon>
        <taxon>Pseudomonadota</taxon>
        <taxon>Gammaproteobacteria</taxon>
        <taxon>Oceanospirillales</taxon>
        <taxon>Pleioneaceae</taxon>
        <taxon>Aliikangiella</taxon>
    </lineage>
</organism>
<sequence>MTGLEFKERFDVLTSNITFEQLAQDAPEELSENINKLGVLILPSHGTDDSFYAGSLDTLDFLNDNGIKADIYANDEDYKELSLHAADFWLGTLFVKYFVIPVFCGVISSYIYDKLKANKDDKISLKFIVEKKDGSTSTVSYDGKVEEVGKALDAVKEFSNED</sequence>
<evidence type="ECO:0000256" key="1">
    <source>
        <dbReference type="SAM" id="Phobius"/>
    </source>
</evidence>
<evidence type="ECO:0000313" key="3">
    <source>
        <dbReference type="Proteomes" id="UP001548189"/>
    </source>
</evidence>
<name>A0ABV2C018_9GAMM</name>
<keyword evidence="3" id="KW-1185">Reference proteome</keyword>